<dbReference type="OrthoDB" id="3227833at2759"/>
<feature type="compositionally biased region" description="Basic and acidic residues" evidence="2">
    <location>
        <begin position="315"/>
        <end position="324"/>
    </location>
</feature>
<accession>A0A4Y7SGF3</accession>
<evidence type="ECO:0000256" key="1">
    <source>
        <dbReference type="SAM" id="Coils"/>
    </source>
</evidence>
<dbReference type="Proteomes" id="UP000298030">
    <property type="component" value="Unassembled WGS sequence"/>
</dbReference>
<keyword evidence="4" id="KW-1185">Reference proteome</keyword>
<dbReference type="AlphaFoldDB" id="A0A4Y7SGF3"/>
<feature type="region of interest" description="Disordered" evidence="2">
    <location>
        <begin position="258"/>
        <end position="351"/>
    </location>
</feature>
<protein>
    <submittedName>
        <fullName evidence="3">Uncharacterized protein</fullName>
    </submittedName>
</protein>
<dbReference type="STRING" id="71717.A0A4Y7SGF3"/>
<evidence type="ECO:0000256" key="2">
    <source>
        <dbReference type="SAM" id="MobiDB-lite"/>
    </source>
</evidence>
<name>A0A4Y7SGF3_COPMI</name>
<feature type="coiled-coil region" evidence="1">
    <location>
        <begin position="83"/>
        <end position="117"/>
    </location>
</feature>
<sequence length="622" mass="67924">MAHSNGLLNFSTSNLLTPLGVNQTLLQDPNLSGRSLTSSLHLSPPAPLDSPIGLDNTPLEQLSSKYAAVAQVIQFHDSLSRQISRTTDHISNLYDDLNKLREENKLLQHQLSSLATSPVAQLAAKLLDSKKPAQRPEELPVTILWKFEDTRSDFDAAPSASNPSRAPLEMILRELDGRVAMREVYTTMLSAVHVAWRTHLEKIEGPKPGRPATLQYLRTNHEEAVNATLEDIEGQVIQAGWCFGHWKTLHFLQHHIQNRSNSAGKRDKKSNPQPDQPAHPLDNPATEPAPIPQPEQAGATLNAVPPPSAHRKRKTPEPEGDDKLSTIAGAQNGGDPPAKKSKPADSDRDKSLSSFNSALALGGNLAGASDATAVNTSHIRVDPSYDNIKATLLSEPEYTSIEDIKELLDRLKTLAAKDQPIPPASDIVIAFLSRIEDADPNAPGLSEDDTNLQWGHYQFTASNMTISQVLTSWDSIGGVPIACRFLAAAIKTHRVAEYICFQRGVEGKPSLSLVYLSLIVQQIWGLVKDLADDEDHDNAQTDASDTTPASREEVNRLNVTSLNDWINVTSLNDWINANKIPKAASKRLKKDLVDLIMASASIPSKAFVAMVVKSTKDAHKKL</sequence>
<dbReference type="EMBL" id="QPFP01000131">
    <property type="protein sequence ID" value="TEB20815.1"/>
    <property type="molecule type" value="Genomic_DNA"/>
</dbReference>
<comment type="caution">
    <text evidence="3">The sequence shown here is derived from an EMBL/GenBank/DDBJ whole genome shotgun (WGS) entry which is preliminary data.</text>
</comment>
<organism evidence="3 4">
    <name type="scientific">Coprinellus micaceus</name>
    <name type="common">Glistening ink-cap mushroom</name>
    <name type="synonym">Coprinus micaceus</name>
    <dbReference type="NCBI Taxonomy" id="71717"/>
    <lineage>
        <taxon>Eukaryota</taxon>
        <taxon>Fungi</taxon>
        <taxon>Dikarya</taxon>
        <taxon>Basidiomycota</taxon>
        <taxon>Agaricomycotina</taxon>
        <taxon>Agaricomycetes</taxon>
        <taxon>Agaricomycetidae</taxon>
        <taxon>Agaricales</taxon>
        <taxon>Agaricineae</taxon>
        <taxon>Psathyrellaceae</taxon>
        <taxon>Coprinellus</taxon>
    </lineage>
</organism>
<feature type="compositionally biased region" description="Basic and acidic residues" evidence="2">
    <location>
        <begin position="342"/>
        <end position="351"/>
    </location>
</feature>
<gene>
    <name evidence="3" type="ORF">FA13DRAFT_1800640</name>
</gene>
<evidence type="ECO:0000313" key="4">
    <source>
        <dbReference type="Proteomes" id="UP000298030"/>
    </source>
</evidence>
<proteinExistence type="predicted"/>
<keyword evidence="1" id="KW-0175">Coiled coil</keyword>
<evidence type="ECO:0000313" key="3">
    <source>
        <dbReference type="EMBL" id="TEB20815.1"/>
    </source>
</evidence>
<reference evidence="3 4" key="1">
    <citation type="journal article" date="2019" name="Nat. Ecol. Evol.">
        <title>Megaphylogeny resolves global patterns of mushroom evolution.</title>
        <authorList>
            <person name="Varga T."/>
            <person name="Krizsan K."/>
            <person name="Foldi C."/>
            <person name="Dima B."/>
            <person name="Sanchez-Garcia M."/>
            <person name="Sanchez-Ramirez S."/>
            <person name="Szollosi G.J."/>
            <person name="Szarkandi J.G."/>
            <person name="Papp V."/>
            <person name="Albert L."/>
            <person name="Andreopoulos W."/>
            <person name="Angelini C."/>
            <person name="Antonin V."/>
            <person name="Barry K.W."/>
            <person name="Bougher N.L."/>
            <person name="Buchanan P."/>
            <person name="Buyck B."/>
            <person name="Bense V."/>
            <person name="Catcheside P."/>
            <person name="Chovatia M."/>
            <person name="Cooper J."/>
            <person name="Damon W."/>
            <person name="Desjardin D."/>
            <person name="Finy P."/>
            <person name="Geml J."/>
            <person name="Haridas S."/>
            <person name="Hughes K."/>
            <person name="Justo A."/>
            <person name="Karasinski D."/>
            <person name="Kautmanova I."/>
            <person name="Kiss B."/>
            <person name="Kocsube S."/>
            <person name="Kotiranta H."/>
            <person name="LaButti K.M."/>
            <person name="Lechner B.E."/>
            <person name="Liimatainen K."/>
            <person name="Lipzen A."/>
            <person name="Lukacs Z."/>
            <person name="Mihaltcheva S."/>
            <person name="Morgado L.N."/>
            <person name="Niskanen T."/>
            <person name="Noordeloos M.E."/>
            <person name="Ohm R.A."/>
            <person name="Ortiz-Santana B."/>
            <person name="Ovrebo C."/>
            <person name="Racz N."/>
            <person name="Riley R."/>
            <person name="Savchenko A."/>
            <person name="Shiryaev A."/>
            <person name="Soop K."/>
            <person name="Spirin V."/>
            <person name="Szebenyi C."/>
            <person name="Tomsovsky M."/>
            <person name="Tulloss R.E."/>
            <person name="Uehling J."/>
            <person name="Grigoriev I.V."/>
            <person name="Vagvolgyi C."/>
            <person name="Papp T."/>
            <person name="Martin F.M."/>
            <person name="Miettinen O."/>
            <person name="Hibbett D.S."/>
            <person name="Nagy L.G."/>
        </authorList>
    </citation>
    <scope>NUCLEOTIDE SEQUENCE [LARGE SCALE GENOMIC DNA]</scope>
    <source>
        <strain evidence="3 4">FP101781</strain>
    </source>
</reference>